<dbReference type="Gene3D" id="3.40.50.300">
    <property type="entry name" value="P-loop containing nucleotide triphosphate hydrolases"/>
    <property type="match status" value="1"/>
</dbReference>
<organism evidence="4 5">
    <name type="scientific">Nocardia beijingensis</name>
    <dbReference type="NCBI Taxonomy" id="95162"/>
    <lineage>
        <taxon>Bacteria</taxon>
        <taxon>Bacillati</taxon>
        <taxon>Actinomycetota</taxon>
        <taxon>Actinomycetes</taxon>
        <taxon>Mycobacteriales</taxon>
        <taxon>Nocardiaceae</taxon>
        <taxon>Nocardia</taxon>
    </lineage>
</organism>
<feature type="transmembrane region" description="Helical" evidence="1">
    <location>
        <begin position="46"/>
        <end position="68"/>
    </location>
</feature>
<dbReference type="InterPro" id="IPR024414">
    <property type="entry name" value="Uncharacterised_PrgI"/>
</dbReference>
<dbReference type="Pfam" id="PF19044">
    <property type="entry name" value="P-loop_TraG"/>
    <property type="match status" value="1"/>
</dbReference>
<dbReference type="InterPro" id="IPR027417">
    <property type="entry name" value="P-loop_NTPase"/>
</dbReference>
<dbReference type="PANTHER" id="PTHR30121:SF12">
    <property type="entry name" value="TYPE IV SECRETION SYSTEM PROTEIN CAGE"/>
    <property type="match status" value="1"/>
</dbReference>
<dbReference type="InterPro" id="IPR002789">
    <property type="entry name" value="HerA_central"/>
</dbReference>
<keyword evidence="1" id="KW-0472">Membrane</keyword>
<reference evidence="4 5" key="1">
    <citation type="submission" date="2024-10" db="EMBL/GenBank/DDBJ databases">
        <title>The Natural Products Discovery Center: Release of the First 8490 Sequenced Strains for Exploring Actinobacteria Biosynthetic Diversity.</title>
        <authorList>
            <person name="Kalkreuter E."/>
            <person name="Kautsar S.A."/>
            <person name="Yang D."/>
            <person name="Bader C.D."/>
            <person name="Teijaro C.N."/>
            <person name="Fluegel L."/>
            <person name="Davis C.M."/>
            <person name="Simpson J.R."/>
            <person name="Lauterbach L."/>
            <person name="Steele A.D."/>
            <person name="Gui C."/>
            <person name="Meng S."/>
            <person name="Li G."/>
            <person name="Viehrig K."/>
            <person name="Ye F."/>
            <person name="Su P."/>
            <person name="Kiefer A.F."/>
            <person name="Nichols A."/>
            <person name="Cepeda A.J."/>
            <person name="Yan W."/>
            <person name="Fan B."/>
            <person name="Jiang Y."/>
            <person name="Adhikari A."/>
            <person name="Zheng C.-J."/>
            <person name="Schuster L."/>
            <person name="Cowan T.M."/>
            <person name="Smanski M.J."/>
            <person name="Chevrette M.G."/>
            <person name="De Carvalho L.P.S."/>
            <person name="Shen B."/>
        </authorList>
    </citation>
    <scope>NUCLEOTIDE SEQUENCE [LARGE SCALE GENOMIC DNA]</scope>
    <source>
        <strain evidence="4 5">NPDC019626</strain>
    </source>
</reference>
<comment type="caution">
    <text evidence="4">The sequence shown here is derived from an EMBL/GenBank/DDBJ whole genome shotgun (WGS) entry which is preliminary data.</text>
</comment>
<dbReference type="Proteomes" id="UP001611450">
    <property type="component" value="Unassembled WGS sequence"/>
</dbReference>
<dbReference type="EMBL" id="JBIRXV010000001">
    <property type="protein sequence ID" value="MFI2320585.1"/>
    <property type="molecule type" value="Genomic_DNA"/>
</dbReference>
<dbReference type="Pfam" id="PF12666">
    <property type="entry name" value="PrgI"/>
    <property type="match status" value="1"/>
</dbReference>
<evidence type="ECO:0000313" key="4">
    <source>
        <dbReference type="EMBL" id="MFI2320585.1"/>
    </source>
</evidence>
<feature type="domain" description="TraG P-loop" evidence="3">
    <location>
        <begin position="740"/>
        <end position="927"/>
    </location>
</feature>
<protein>
    <submittedName>
        <fullName evidence="4">PrgI family mobile element protein</fullName>
    </submittedName>
</protein>
<evidence type="ECO:0000256" key="1">
    <source>
        <dbReference type="SAM" id="Phobius"/>
    </source>
</evidence>
<name>A0ABW7WC96_9NOCA</name>
<dbReference type="InterPro" id="IPR043964">
    <property type="entry name" value="P-loop_TraG"/>
</dbReference>
<dbReference type="PANTHER" id="PTHR30121">
    <property type="entry name" value="UNCHARACTERIZED PROTEIN YJGR-RELATED"/>
    <property type="match status" value="1"/>
</dbReference>
<keyword evidence="1" id="KW-0812">Transmembrane</keyword>
<dbReference type="Gene3D" id="1.10.8.730">
    <property type="match status" value="1"/>
</dbReference>
<gene>
    <name evidence="4" type="ORF">ACH47G_08850</name>
</gene>
<dbReference type="Pfam" id="PF01935">
    <property type="entry name" value="DUF87"/>
    <property type="match status" value="1"/>
</dbReference>
<feature type="transmembrane region" description="Helical" evidence="1">
    <location>
        <begin position="21"/>
        <end position="40"/>
    </location>
</feature>
<dbReference type="InterPro" id="IPR051162">
    <property type="entry name" value="T4SS_component"/>
</dbReference>
<keyword evidence="5" id="KW-1185">Reference proteome</keyword>
<evidence type="ECO:0000259" key="2">
    <source>
        <dbReference type="Pfam" id="PF01935"/>
    </source>
</evidence>
<evidence type="ECO:0000313" key="5">
    <source>
        <dbReference type="Proteomes" id="UP001611450"/>
    </source>
</evidence>
<feature type="domain" description="Helicase HerA central" evidence="2">
    <location>
        <begin position="587"/>
        <end position="649"/>
    </location>
</feature>
<dbReference type="RefSeq" id="WP_396945030.1">
    <property type="nucleotide sequence ID" value="NZ_JBIRXV010000001.1"/>
</dbReference>
<proteinExistence type="predicted"/>
<evidence type="ECO:0000259" key="3">
    <source>
        <dbReference type="Pfam" id="PF19044"/>
    </source>
</evidence>
<dbReference type="SUPFAM" id="SSF52540">
    <property type="entry name" value="P-loop containing nucleoside triphosphate hydrolases"/>
    <property type="match status" value="1"/>
</dbReference>
<sequence>MSTIVRIPADVDRSDRILGPFTARQLAVLATAALVLYSAWAATRTVIAPAVFVTVAAPVFVVVAVAVLTRRDGLSADLLLVAAIRHRFRPRHLVRSRGRTRAETPRWIATRAHRARPRPPVPTELSANQVRLPESVCNSGSGAVGVIDLGADGLAVIAVAGTLNLSLRTPAEQDSLVGQLAGWLHTLRQPVQILVRSARLDLTEHITGLHTAAEQMSPDLAAAALDHADHLAELTAREDPVHRQVLLIWREPTESLAATGLRARLPGRSRARRALSGGARRAAESRLLRRMNEAADVLSPLGISVTALDDVAATAVLTSCTNPEGLVSAAADIAAADTIITTDPQVRTHDPFTGEGLDRFAPESLTIGTRHLEIGSDWTATLAVTGYPREVTAGWLAPLLSHPGRVEVAVHIDPIDPATAATRLRRQQARLESSRMHDASRGRLTDPQVDVAVEDAADLSARVARAEARLFRAGVYLSVHAASETELADEVAAVRALAASLLVDTCTLSYRAAQAWATTLPLGLDLIRVQRTFDTTALAAAFPFDSPQLPAPDPAQAARPQGVLYGRDAASGLLFVDRFAPDAHNHNFVVLGRSGAGKSYLVKTEILRSLYRGIEQVVIDPEDEYRRLATAVGGTHIRLGTTKGRLNPFDLEIHTRPDGRRTAPTDALTRRKLFLHTLIQVLLGDQNPAQRAALDTALAATYAAVRITEDPASWTRPAPTLSGLRDQLARLATPVAGELAAALHPFVGGGAYAGLLDGPTTTDPAGGLIVFSLRELPEELKTIGTLLVLDATWRRVSSPADRRPRMITVDEAWLLMRQPAAAEFLFKAAKSFRKHWAGLTVATQDSADVLSTELGRAIVSNAATQILLRQAPQAIDEVAAAFRLSEGEQQFLLAAARGSGLLAVGGTDRAVFGSLASPTENVLITTDPSELATTGDTDIDLDRIPTMAPLTEPEPTEAATDLGDFDTDTDTGEEMVLNGGVA</sequence>
<accession>A0ABW7WC96</accession>
<keyword evidence="1" id="KW-1133">Transmembrane helix</keyword>